<evidence type="ECO:0000313" key="4">
    <source>
        <dbReference type="Proteomes" id="UP001428341"/>
    </source>
</evidence>
<feature type="region of interest" description="Disordered" evidence="2">
    <location>
        <begin position="87"/>
        <end position="116"/>
    </location>
</feature>
<organism evidence="3 4">
    <name type="scientific">Citrus x changshan-huyou</name>
    <dbReference type="NCBI Taxonomy" id="2935761"/>
    <lineage>
        <taxon>Eukaryota</taxon>
        <taxon>Viridiplantae</taxon>
        <taxon>Streptophyta</taxon>
        <taxon>Embryophyta</taxon>
        <taxon>Tracheophyta</taxon>
        <taxon>Spermatophyta</taxon>
        <taxon>Magnoliopsida</taxon>
        <taxon>eudicotyledons</taxon>
        <taxon>Gunneridae</taxon>
        <taxon>Pentapetalae</taxon>
        <taxon>rosids</taxon>
        <taxon>malvids</taxon>
        <taxon>Sapindales</taxon>
        <taxon>Rutaceae</taxon>
        <taxon>Aurantioideae</taxon>
        <taxon>Citrus</taxon>
    </lineage>
</organism>
<dbReference type="GO" id="GO:0000056">
    <property type="term" value="P:ribosomal small subunit export from nucleus"/>
    <property type="evidence" value="ECO:0007669"/>
    <property type="project" value="TreeGrafter"/>
</dbReference>
<dbReference type="PANTHER" id="PTHR21531">
    <property type="entry name" value="LOW-TEMPERATURE VIABILITY PROTEIN LTV1-RELATED"/>
    <property type="match status" value="1"/>
</dbReference>
<dbReference type="GO" id="GO:0030688">
    <property type="term" value="C:preribosome, small subunit precursor"/>
    <property type="evidence" value="ECO:0007669"/>
    <property type="project" value="TreeGrafter"/>
</dbReference>
<dbReference type="GO" id="GO:0005634">
    <property type="term" value="C:nucleus"/>
    <property type="evidence" value="ECO:0007669"/>
    <property type="project" value="TreeGrafter"/>
</dbReference>
<dbReference type="InterPro" id="IPR007307">
    <property type="entry name" value="Ltv1"/>
</dbReference>
<proteinExistence type="inferred from homology"/>
<dbReference type="GO" id="GO:0005829">
    <property type="term" value="C:cytosol"/>
    <property type="evidence" value="ECO:0007669"/>
    <property type="project" value="TreeGrafter"/>
</dbReference>
<sequence>MFVFHNQLQSLSKFYEYSPLESQEYGTGSEDDYDGDELEIDNDYKVPAPDVIRRCVEYAEKYENEEERRSCLWTFRLLVEKLLRKKVKSAGAPKTEQQKRKQHGQESKEEKREPKDIYCMQATVKKGRREAWRAKKEIKELYRCKAQRTQKVATISCPSSIRLM</sequence>
<dbReference type="Proteomes" id="UP001428341">
    <property type="component" value="Unassembled WGS sequence"/>
</dbReference>
<feature type="compositionally biased region" description="Basic and acidic residues" evidence="2">
    <location>
        <begin position="96"/>
        <end position="116"/>
    </location>
</feature>
<comment type="caution">
    <text evidence="3">The sequence shown here is derived from an EMBL/GenBank/DDBJ whole genome shotgun (WGS) entry which is preliminary data.</text>
</comment>
<name>A0AAP0LW46_9ROSI</name>
<comment type="similarity">
    <text evidence="1">Belongs to the LTV1 family.</text>
</comment>
<evidence type="ECO:0000256" key="2">
    <source>
        <dbReference type="SAM" id="MobiDB-lite"/>
    </source>
</evidence>
<dbReference type="AlphaFoldDB" id="A0AAP0LW46"/>
<accession>A0AAP0LW46</accession>
<dbReference type="GO" id="GO:0042274">
    <property type="term" value="P:ribosomal small subunit biogenesis"/>
    <property type="evidence" value="ECO:0007669"/>
    <property type="project" value="InterPro"/>
</dbReference>
<reference evidence="3 4" key="1">
    <citation type="submission" date="2024-05" db="EMBL/GenBank/DDBJ databases">
        <title>Haplotype-resolved chromosome-level genome assembly of Huyou (Citrus changshanensis).</title>
        <authorList>
            <person name="Miao C."/>
            <person name="Chen W."/>
            <person name="Wu Y."/>
            <person name="Wang L."/>
            <person name="Zhao S."/>
            <person name="Grierson D."/>
            <person name="Xu C."/>
            <person name="Chen K."/>
        </authorList>
    </citation>
    <scope>NUCLEOTIDE SEQUENCE [LARGE SCALE GENOMIC DNA]</scope>
    <source>
        <strain evidence="3">01-14</strain>
        <tissue evidence="3">Leaf</tissue>
    </source>
</reference>
<dbReference type="PANTHER" id="PTHR21531:SF0">
    <property type="entry name" value="PROTEIN LTV1 HOMOLOG"/>
    <property type="match status" value="1"/>
</dbReference>
<dbReference type="EMBL" id="JBCGBO010000007">
    <property type="protein sequence ID" value="KAK9187996.1"/>
    <property type="molecule type" value="Genomic_DNA"/>
</dbReference>
<protein>
    <submittedName>
        <fullName evidence="3">Uncharacterized protein</fullName>
    </submittedName>
</protein>
<evidence type="ECO:0000313" key="3">
    <source>
        <dbReference type="EMBL" id="KAK9187996.1"/>
    </source>
</evidence>
<evidence type="ECO:0000256" key="1">
    <source>
        <dbReference type="ARBA" id="ARBA00009078"/>
    </source>
</evidence>
<gene>
    <name evidence="3" type="ORF">WN944_019395</name>
</gene>
<keyword evidence="4" id="KW-1185">Reference proteome</keyword>